<dbReference type="InterPro" id="IPR017871">
    <property type="entry name" value="ABC_transporter-like_CS"/>
</dbReference>
<keyword evidence="4" id="KW-0547">Nucleotide-binding</keyword>
<dbReference type="GO" id="GO:0015439">
    <property type="term" value="F:ABC-type heme transporter activity"/>
    <property type="evidence" value="ECO:0007669"/>
    <property type="project" value="TreeGrafter"/>
</dbReference>
<comment type="similarity">
    <text evidence="8">Belongs to the ABC transporter superfamily. ABCB family. Heavy Metal importer (TC 3.A.1.210) subfamily.</text>
</comment>
<dbReference type="PANTHER" id="PTHR24221:SF654">
    <property type="entry name" value="ATP-BINDING CASSETTE SUB-FAMILY B MEMBER 6"/>
    <property type="match status" value="1"/>
</dbReference>
<dbReference type="PROSITE" id="PS50929">
    <property type="entry name" value="ABC_TM1F"/>
    <property type="match status" value="1"/>
</dbReference>
<dbReference type="PANTHER" id="PTHR24221">
    <property type="entry name" value="ATP-BINDING CASSETTE SUB-FAMILY B"/>
    <property type="match status" value="1"/>
</dbReference>
<name>A0A8C1LYS4_CYPCA</name>
<reference evidence="13" key="2">
    <citation type="submission" date="2025-09" db="UniProtKB">
        <authorList>
            <consortium name="Ensembl"/>
        </authorList>
    </citation>
    <scope>IDENTIFICATION</scope>
</reference>
<dbReference type="Pfam" id="PF00664">
    <property type="entry name" value="ABC_membrane"/>
    <property type="match status" value="1"/>
</dbReference>
<evidence type="ECO:0000256" key="10">
    <source>
        <dbReference type="SAM" id="Phobius"/>
    </source>
</evidence>
<dbReference type="InterPro" id="IPR036640">
    <property type="entry name" value="ABC1_TM_sf"/>
</dbReference>
<dbReference type="InterPro" id="IPR003439">
    <property type="entry name" value="ABC_transporter-like_ATP-bd"/>
</dbReference>
<dbReference type="InterPro" id="IPR039421">
    <property type="entry name" value="Type_1_exporter"/>
</dbReference>
<keyword evidence="3 10" id="KW-0812">Transmembrane</keyword>
<dbReference type="PROSITE" id="PS00211">
    <property type="entry name" value="ABC_TRANSPORTER_1"/>
    <property type="match status" value="1"/>
</dbReference>
<dbReference type="GO" id="GO:0016887">
    <property type="term" value="F:ATP hydrolysis activity"/>
    <property type="evidence" value="ECO:0007669"/>
    <property type="project" value="InterPro"/>
</dbReference>
<keyword evidence="7 10" id="KW-0472">Membrane</keyword>
<evidence type="ECO:0000256" key="8">
    <source>
        <dbReference type="ARBA" id="ARBA00024363"/>
    </source>
</evidence>
<evidence type="ECO:0000256" key="3">
    <source>
        <dbReference type="ARBA" id="ARBA00022692"/>
    </source>
</evidence>
<evidence type="ECO:0000256" key="4">
    <source>
        <dbReference type="ARBA" id="ARBA00022741"/>
    </source>
</evidence>
<evidence type="ECO:0000259" key="12">
    <source>
        <dbReference type="PROSITE" id="PS50929"/>
    </source>
</evidence>
<feature type="domain" description="ABC transmembrane type-1" evidence="12">
    <location>
        <begin position="8"/>
        <end position="142"/>
    </location>
</feature>
<dbReference type="SUPFAM" id="SSF90123">
    <property type="entry name" value="ABC transporter transmembrane region"/>
    <property type="match status" value="1"/>
</dbReference>
<dbReference type="Proteomes" id="UP000694427">
    <property type="component" value="Unplaced"/>
</dbReference>
<dbReference type="PROSITE" id="PS50893">
    <property type="entry name" value="ABC_TRANSPORTER_2"/>
    <property type="match status" value="1"/>
</dbReference>
<sequence length="394" mass="44518">MFNFPNKIFVCMALYLTLTIVITEWRTKYRRDMNTQDNNAKSKAVDSLLNFETVKYYNAEFYEVRRFEDAIMKYQVSEWKTNASLAFLNQTQNLIIGLGLLTGSLLCAYFVTEGKFQVGDYVLFGTYIIQLYTPLNWFGTYYRYEAFVLACFGLFQVGQSGSGKSTIIRLIFRFYDVQGGCIKIDGQDISKVKQSSLRAHIGVVPQDTVLFNDNIRDNIRYGRVTATDQEVEEAAIAADIHDKIITFPDNYDTQVGERGLKLSGGEKQRVAIARTILKAPQIILLDEATSALDTQTERNIQASLAKVCTNRTTIVVAHRLSTVIGADVILVLRDGQIVERGRHEELLEKGGLYSDMWLKQQQAQDSDSASDTETKDRKSEKLQPQTSTAGHKGH</sequence>
<dbReference type="Gene3D" id="3.40.50.300">
    <property type="entry name" value="P-loop containing nucleotide triphosphate hydrolases"/>
    <property type="match status" value="1"/>
</dbReference>
<feature type="compositionally biased region" description="Low complexity" evidence="9">
    <location>
        <begin position="360"/>
        <end position="371"/>
    </location>
</feature>
<evidence type="ECO:0000256" key="7">
    <source>
        <dbReference type="ARBA" id="ARBA00023136"/>
    </source>
</evidence>
<accession>A0A8C1LYS4</accession>
<dbReference type="SMART" id="SM00382">
    <property type="entry name" value="AAA"/>
    <property type="match status" value="1"/>
</dbReference>
<feature type="region of interest" description="Disordered" evidence="9">
    <location>
        <begin position="358"/>
        <end position="394"/>
    </location>
</feature>
<dbReference type="AlphaFoldDB" id="A0A8C1LYS4"/>
<keyword evidence="2" id="KW-0813">Transport</keyword>
<keyword evidence="6 10" id="KW-1133">Transmembrane helix</keyword>
<dbReference type="GO" id="GO:0020037">
    <property type="term" value="F:heme binding"/>
    <property type="evidence" value="ECO:0007669"/>
    <property type="project" value="TreeGrafter"/>
</dbReference>
<dbReference type="GO" id="GO:0005524">
    <property type="term" value="F:ATP binding"/>
    <property type="evidence" value="ECO:0007669"/>
    <property type="project" value="UniProtKB-KW"/>
</dbReference>
<evidence type="ECO:0000256" key="9">
    <source>
        <dbReference type="SAM" id="MobiDB-lite"/>
    </source>
</evidence>
<evidence type="ECO:0000256" key="1">
    <source>
        <dbReference type="ARBA" id="ARBA00004141"/>
    </source>
</evidence>
<feature type="transmembrane region" description="Helical" evidence="10">
    <location>
        <begin position="94"/>
        <end position="111"/>
    </location>
</feature>
<dbReference type="Gene3D" id="1.20.1560.10">
    <property type="entry name" value="ABC transporter type 1, transmembrane domain"/>
    <property type="match status" value="2"/>
</dbReference>
<evidence type="ECO:0000313" key="14">
    <source>
        <dbReference type="Proteomes" id="UP000694427"/>
    </source>
</evidence>
<feature type="compositionally biased region" description="Polar residues" evidence="9">
    <location>
        <begin position="382"/>
        <end position="394"/>
    </location>
</feature>
<evidence type="ECO:0000256" key="2">
    <source>
        <dbReference type="ARBA" id="ARBA00022448"/>
    </source>
</evidence>
<feature type="compositionally biased region" description="Basic and acidic residues" evidence="9">
    <location>
        <begin position="372"/>
        <end position="381"/>
    </location>
</feature>
<proteinExistence type="inferred from homology"/>
<keyword evidence="5" id="KW-0067">ATP-binding</keyword>
<dbReference type="Ensembl" id="ENSCCRT00010075121.1">
    <property type="protein sequence ID" value="ENSCCRP00010067999.1"/>
    <property type="gene ID" value="ENSCCRG00010028382.1"/>
</dbReference>
<protein>
    <submittedName>
        <fullName evidence="13">ATP-binding cassette, sub-family B (MDR/TAP), member 6a</fullName>
    </submittedName>
</protein>
<dbReference type="InterPro" id="IPR027417">
    <property type="entry name" value="P-loop_NTPase"/>
</dbReference>
<keyword evidence="14" id="KW-1185">Reference proteome</keyword>
<evidence type="ECO:0000256" key="5">
    <source>
        <dbReference type="ARBA" id="ARBA00022840"/>
    </source>
</evidence>
<comment type="subcellular location">
    <subcellularLocation>
        <location evidence="1">Membrane</location>
        <topology evidence="1">Multi-pass membrane protein</topology>
    </subcellularLocation>
</comment>
<dbReference type="InterPro" id="IPR003593">
    <property type="entry name" value="AAA+_ATPase"/>
</dbReference>
<organism evidence="13 14">
    <name type="scientific">Cyprinus carpio</name>
    <name type="common">Common carp</name>
    <dbReference type="NCBI Taxonomy" id="7962"/>
    <lineage>
        <taxon>Eukaryota</taxon>
        <taxon>Metazoa</taxon>
        <taxon>Chordata</taxon>
        <taxon>Craniata</taxon>
        <taxon>Vertebrata</taxon>
        <taxon>Euteleostomi</taxon>
        <taxon>Actinopterygii</taxon>
        <taxon>Neopterygii</taxon>
        <taxon>Teleostei</taxon>
        <taxon>Ostariophysi</taxon>
        <taxon>Cypriniformes</taxon>
        <taxon>Cyprinidae</taxon>
        <taxon>Cyprininae</taxon>
        <taxon>Cyprinus</taxon>
    </lineage>
</organism>
<dbReference type="InterPro" id="IPR011527">
    <property type="entry name" value="ABC1_TM_dom"/>
</dbReference>
<feature type="transmembrane region" description="Helical" evidence="10">
    <location>
        <begin position="6"/>
        <end position="25"/>
    </location>
</feature>
<dbReference type="SUPFAM" id="SSF52540">
    <property type="entry name" value="P-loop containing nucleoside triphosphate hydrolases"/>
    <property type="match status" value="1"/>
</dbReference>
<reference evidence="13" key="1">
    <citation type="submission" date="2025-08" db="UniProtKB">
        <authorList>
            <consortium name="Ensembl"/>
        </authorList>
    </citation>
    <scope>IDENTIFICATION</scope>
</reference>
<dbReference type="GO" id="GO:0005774">
    <property type="term" value="C:vacuolar membrane"/>
    <property type="evidence" value="ECO:0007669"/>
    <property type="project" value="TreeGrafter"/>
</dbReference>
<evidence type="ECO:0000256" key="6">
    <source>
        <dbReference type="ARBA" id="ARBA00022989"/>
    </source>
</evidence>
<evidence type="ECO:0000313" key="13">
    <source>
        <dbReference type="Ensembl" id="ENSCCRP00010067999.1"/>
    </source>
</evidence>
<dbReference type="Pfam" id="PF00005">
    <property type="entry name" value="ABC_tran"/>
    <property type="match status" value="1"/>
</dbReference>
<dbReference type="FunFam" id="3.40.50.300:FF:000186">
    <property type="entry name" value="ATP-binding cassette sub-family B member 7, mitochondrial"/>
    <property type="match status" value="1"/>
</dbReference>
<feature type="domain" description="ABC transporter" evidence="11">
    <location>
        <begin position="116"/>
        <end position="359"/>
    </location>
</feature>
<evidence type="ECO:0000259" key="11">
    <source>
        <dbReference type="PROSITE" id="PS50893"/>
    </source>
</evidence>